<evidence type="ECO:0000256" key="3">
    <source>
        <dbReference type="ARBA" id="ARBA00022801"/>
    </source>
</evidence>
<dbReference type="InterPro" id="IPR027417">
    <property type="entry name" value="P-loop_NTPase"/>
</dbReference>
<dbReference type="OrthoDB" id="8954335at2759"/>
<keyword evidence="10" id="KW-1185">Reference proteome</keyword>
<dbReference type="GO" id="GO:0003924">
    <property type="term" value="F:GTPase activity"/>
    <property type="evidence" value="ECO:0007669"/>
    <property type="project" value="InterPro"/>
</dbReference>
<evidence type="ECO:0000256" key="5">
    <source>
        <dbReference type="ARBA" id="ARBA00023136"/>
    </source>
</evidence>
<comment type="caution">
    <text evidence="9">The sequence shown here is derived from an EMBL/GenBank/DDBJ whole genome shotgun (WGS) entry which is preliminary data.</text>
</comment>
<evidence type="ECO:0000256" key="2">
    <source>
        <dbReference type="ARBA" id="ARBA00022741"/>
    </source>
</evidence>
<sequence length="641" mass="72313">MFANFAPRIRQIKLTREQLEQSVNNLIETRNDLRRFLNEECASSAEWQDFETVSQRVDQLNVSAIQLTERAKSKLQIAFVGSVGAGKSTVINALLGEDIMPVTRAETTFCSVAVTGSSSNQWTAVERSTGRALEITEFRQLLHVLKASAERERLGLTPSSIIDVKWPSARCKALVESVVLYDTPGIGERKATDDAVIELCKFVDVIVAVMDIHSPTLRTVVDFVKAVNCRYTLGVFTKWDMFQGNNFSEEYGDTTVEDVKSRCGAEFMSAVSDRGKVYFIDSKTQREARKHSSNQNEASSTTSETTETDGFQGFQEFERNLVEAAKGALKFDTLKYDLQTFIAEAKTLSGNLSRIMENRKQQRIQRLSTRMNRVTDAENNINSHLSQISNVLVNVMRLVQRDQQLAALKRQIEHDMRSGVSRENALDRCRDSLNQRLQVMVQNDRDLRNQLDAIWNCLSKVADGPGRLSFQVRQPTWRSEDFQLDESFDFQGNDLRGCLVNPGLPARMLCYALLGAAVLGSNGAAISAIGGPVMNSILPSTDVCKWLRYLWPTSEAEVNAVQDFFVAKVRRLHQEKCEEVAVDGLGDLKQTADVRIRGVKRSVEDDIKFIQDGDNFLNKRRRITDRLQNSFEEFEEKAHDI</sequence>
<evidence type="ECO:0000259" key="8">
    <source>
        <dbReference type="Pfam" id="PF00350"/>
    </source>
</evidence>
<dbReference type="SUPFAM" id="SSF52540">
    <property type="entry name" value="P-loop containing nucleoside triphosphate hydrolases"/>
    <property type="match status" value="1"/>
</dbReference>
<dbReference type="Gene3D" id="3.40.50.300">
    <property type="entry name" value="P-loop containing nucleotide triphosphate hydrolases"/>
    <property type="match status" value="1"/>
</dbReference>
<dbReference type="EMBL" id="MU826826">
    <property type="protein sequence ID" value="KAJ7375466.1"/>
    <property type="molecule type" value="Genomic_DNA"/>
</dbReference>
<dbReference type="GO" id="GO:0005741">
    <property type="term" value="C:mitochondrial outer membrane"/>
    <property type="evidence" value="ECO:0007669"/>
    <property type="project" value="TreeGrafter"/>
</dbReference>
<accession>A0A9W9Z582</accession>
<keyword evidence="6" id="KW-0175">Coiled coil</keyword>
<dbReference type="AlphaFoldDB" id="A0A9W9Z582"/>
<dbReference type="PANTHER" id="PTHR10465:SF0">
    <property type="entry name" value="SARCALUMENIN"/>
    <property type="match status" value="1"/>
</dbReference>
<organism evidence="9 10">
    <name type="scientific">Desmophyllum pertusum</name>
    <dbReference type="NCBI Taxonomy" id="174260"/>
    <lineage>
        <taxon>Eukaryota</taxon>
        <taxon>Metazoa</taxon>
        <taxon>Cnidaria</taxon>
        <taxon>Anthozoa</taxon>
        <taxon>Hexacorallia</taxon>
        <taxon>Scleractinia</taxon>
        <taxon>Caryophylliina</taxon>
        <taxon>Caryophylliidae</taxon>
        <taxon>Desmophyllum</taxon>
    </lineage>
</organism>
<protein>
    <submittedName>
        <fullName evidence="9">Mitofusin-2</fullName>
    </submittedName>
</protein>
<dbReference type="GO" id="GO:0005525">
    <property type="term" value="F:GTP binding"/>
    <property type="evidence" value="ECO:0007669"/>
    <property type="project" value="UniProtKB-KW"/>
</dbReference>
<evidence type="ECO:0000256" key="4">
    <source>
        <dbReference type="ARBA" id="ARBA00023134"/>
    </source>
</evidence>
<feature type="compositionally biased region" description="Low complexity" evidence="7">
    <location>
        <begin position="293"/>
        <end position="305"/>
    </location>
</feature>
<feature type="domain" description="Dynamin N-terminal" evidence="8">
    <location>
        <begin position="77"/>
        <end position="225"/>
    </location>
</feature>
<dbReference type="GO" id="GO:0051646">
    <property type="term" value="P:mitochondrion localization"/>
    <property type="evidence" value="ECO:0007669"/>
    <property type="project" value="TreeGrafter"/>
</dbReference>
<feature type="coiled-coil region" evidence="6">
    <location>
        <begin position="9"/>
        <end position="39"/>
    </location>
</feature>
<keyword evidence="5" id="KW-0472">Membrane</keyword>
<dbReference type="InterPro" id="IPR027094">
    <property type="entry name" value="Mitofusin_fam"/>
</dbReference>
<name>A0A9W9Z582_9CNID</name>
<dbReference type="InterPro" id="IPR045063">
    <property type="entry name" value="Dynamin_N"/>
</dbReference>
<evidence type="ECO:0000256" key="7">
    <source>
        <dbReference type="SAM" id="MobiDB-lite"/>
    </source>
</evidence>
<dbReference type="Pfam" id="PF00350">
    <property type="entry name" value="Dynamin_N"/>
    <property type="match status" value="1"/>
</dbReference>
<dbReference type="GO" id="GO:0008053">
    <property type="term" value="P:mitochondrial fusion"/>
    <property type="evidence" value="ECO:0007669"/>
    <property type="project" value="TreeGrafter"/>
</dbReference>
<proteinExistence type="predicted"/>
<evidence type="ECO:0000256" key="1">
    <source>
        <dbReference type="ARBA" id="ARBA00004370"/>
    </source>
</evidence>
<evidence type="ECO:0000256" key="6">
    <source>
        <dbReference type="SAM" id="Coils"/>
    </source>
</evidence>
<comment type="subcellular location">
    <subcellularLocation>
        <location evidence="1">Membrane</location>
    </subcellularLocation>
</comment>
<dbReference type="Proteomes" id="UP001163046">
    <property type="component" value="Unassembled WGS sequence"/>
</dbReference>
<evidence type="ECO:0000313" key="10">
    <source>
        <dbReference type="Proteomes" id="UP001163046"/>
    </source>
</evidence>
<keyword evidence="3" id="KW-0378">Hydrolase</keyword>
<reference evidence="9" key="1">
    <citation type="submission" date="2023-01" db="EMBL/GenBank/DDBJ databases">
        <title>Genome assembly of the deep-sea coral Lophelia pertusa.</title>
        <authorList>
            <person name="Herrera S."/>
            <person name="Cordes E."/>
        </authorList>
    </citation>
    <scope>NUCLEOTIDE SEQUENCE</scope>
    <source>
        <strain evidence="9">USNM1676648</strain>
        <tissue evidence="9">Polyp</tissue>
    </source>
</reference>
<keyword evidence="4" id="KW-0342">GTP-binding</keyword>
<feature type="region of interest" description="Disordered" evidence="7">
    <location>
        <begin position="286"/>
        <end position="310"/>
    </location>
</feature>
<evidence type="ECO:0000313" key="9">
    <source>
        <dbReference type="EMBL" id="KAJ7375466.1"/>
    </source>
</evidence>
<gene>
    <name evidence="9" type="primary">MFN2_1</name>
    <name evidence="9" type="ORF">OS493_002239</name>
</gene>
<keyword evidence="2" id="KW-0547">Nucleotide-binding</keyword>
<dbReference type="PANTHER" id="PTHR10465">
    <property type="entry name" value="TRANSMEMBRANE GTPASE FZO1"/>
    <property type="match status" value="1"/>
</dbReference>